<dbReference type="Proteomes" id="UP000478052">
    <property type="component" value="Unassembled WGS sequence"/>
</dbReference>
<dbReference type="AlphaFoldDB" id="A0A6G0VML4"/>
<evidence type="ECO:0000313" key="1">
    <source>
        <dbReference type="EMBL" id="KAF0691653.1"/>
    </source>
</evidence>
<proteinExistence type="predicted"/>
<dbReference type="EMBL" id="VUJU01015886">
    <property type="protein sequence ID" value="KAF0691653.1"/>
    <property type="molecule type" value="Genomic_DNA"/>
</dbReference>
<accession>A0A6G0VML4</accession>
<organism evidence="1 2">
    <name type="scientific">Aphis craccivora</name>
    <name type="common">Cowpea aphid</name>
    <dbReference type="NCBI Taxonomy" id="307492"/>
    <lineage>
        <taxon>Eukaryota</taxon>
        <taxon>Metazoa</taxon>
        <taxon>Ecdysozoa</taxon>
        <taxon>Arthropoda</taxon>
        <taxon>Hexapoda</taxon>
        <taxon>Insecta</taxon>
        <taxon>Pterygota</taxon>
        <taxon>Neoptera</taxon>
        <taxon>Paraneoptera</taxon>
        <taxon>Hemiptera</taxon>
        <taxon>Sternorrhyncha</taxon>
        <taxon>Aphidomorpha</taxon>
        <taxon>Aphidoidea</taxon>
        <taxon>Aphididae</taxon>
        <taxon>Aphidini</taxon>
        <taxon>Aphis</taxon>
        <taxon>Aphis</taxon>
    </lineage>
</organism>
<gene>
    <name evidence="1" type="ORF">FWK35_00037013</name>
</gene>
<keyword evidence="2" id="KW-1185">Reference proteome</keyword>
<evidence type="ECO:0000313" key="2">
    <source>
        <dbReference type="Proteomes" id="UP000478052"/>
    </source>
</evidence>
<sequence length="134" mass="14564">MPPKSGCQKRKERAQKDAELKKLRGSFDRYLPNKNVTSSSVLIALESSVQENINEIVQTENTIGYLCNSNDSACPAEKVIDNSTILVKSTATSASEITALESSVQENINEIVQTENTIGHLCNSNDSACPGIIY</sequence>
<protein>
    <submittedName>
        <fullName evidence="1">Uncharacterized protein</fullName>
    </submittedName>
</protein>
<name>A0A6G0VML4_APHCR</name>
<dbReference type="OrthoDB" id="6620643at2759"/>
<comment type="caution">
    <text evidence="1">The sequence shown here is derived from an EMBL/GenBank/DDBJ whole genome shotgun (WGS) entry which is preliminary data.</text>
</comment>
<reference evidence="1 2" key="1">
    <citation type="submission" date="2019-08" db="EMBL/GenBank/DDBJ databases">
        <title>Whole genome of Aphis craccivora.</title>
        <authorList>
            <person name="Voronova N.V."/>
            <person name="Shulinski R.S."/>
            <person name="Bandarenka Y.V."/>
            <person name="Zhorov D.G."/>
            <person name="Warner D."/>
        </authorList>
    </citation>
    <scope>NUCLEOTIDE SEQUENCE [LARGE SCALE GENOMIC DNA]</scope>
    <source>
        <strain evidence="1">180601</strain>
        <tissue evidence="1">Whole Body</tissue>
    </source>
</reference>